<gene>
    <name evidence="1" type="ORF">H8705_07030</name>
</gene>
<dbReference type="Proteomes" id="UP000623678">
    <property type="component" value="Unassembled WGS sequence"/>
</dbReference>
<dbReference type="EMBL" id="JACRTD010000004">
    <property type="protein sequence ID" value="MBC8585334.1"/>
    <property type="molecule type" value="Genomic_DNA"/>
</dbReference>
<dbReference type="SUPFAM" id="SSF69279">
    <property type="entry name" value="Phage tail proteins"/>
    <property type="match status" value="1"/>
</dbReference>
<dbReference type="AlphaFoldDB" id="A0A926ERU3"/>
<evidence type="ECO:0000313" key="1">
    <source>
        <dbReference type="EMBL" id="MBC8585334.1"/>
    </source>
</evidence>
<protein>
    <submittedName>
        <fullName evidence="1">Uncharacterized protein</fullName>
    </submittedName>
</protein>
<keyword evidence="2" id="KW-1185">Reference proteome</keyword>
<proteinExistence type="predicted"/>
<name>A0A926ERU3_9FIRM</name>
<organism evidence="1 2">
    <name type="scientific">Youxingia wuxianensis</name>
    <dbReference type="NCBI Taxonomy" id="2763678"/>
    <lineage>
        <taxon>Bacteria</taxon>
        <taxon>Bacillati</taxon>
        <taxon>Bacillota</taxon>
        <taxon>Clostridia</taxon>
        <taxon>Eubacteriales</taxon>
        <taxon>Oscillospiraceae</taxon>
        <taxon>Youxingia</taxon>
    </lineage>
</organism>
<accession>A0A926ERU3</accession>
<dbReference type="RefSeq" id="WP_262395117.1">
    <property type="nucleotide sequence ID" value="NZ_JACRTD010000004.1"/>
</dbReference>
<comment type="caution">
    <text evidence="1">The sequence shown here is derived from an EMBL/GenBank/DDBJ whole genome shotgun (WGS) entry which is preliminary data.</text>
</comment>
<sequence>MTSTLLFTFYDLSDNTYTLQHPIEFEIVKSYDSPAQSFEGIFPCDADYPEFYRMQVSLNGNILFKGRLDEQTETHNDQGRRLTIMARSLGALLLDNEALPQTYTNVYLSDLFDEHIRPYGFTSLTAPQDVFFNQYQVVKGMSVWEVFYNFFRSSALGLAYVDDDDNIICQFGPPMGETYTFSNLSDTAMHYSSLKVTRNRYSDISKYVIRNSEGVYDSSYISPNTVSWKLNRTRYLIPSPEFSLFENAPRQEAILRIRRAHMGRFVVTLTYPGIFTAKVGDRINLNTGLHEYTGLFAHQVRMRMSAAGMTTTYTLLDPTYV</sequence>
<evidence type="ECO:0000313" key="2">
    <source>
        <dbReference type="Proteomes" id="UP000623678"/>
    </source>
</evidence>
<reference evidence="1" key="1">
    <citation type="submission" date="2020-08" db="EMBL/GenBank/DDBJ databases">
        <title>Genome public.</title>
        <authorList>
            <person name="Liu C."/>
            <person name="Sun Q."/>
        </authorList>
    </citation>
    <scope>NUCLEOTIDE SEQUENCE</scope>
    <source>
        <strain evidence="1">NSJ-64</strain>
    </source>
</reference>